<dbReference type="Proteomes" id="UP000198870">
    <property type="component" value="Unassembled WGS sequence"/>
</dbReference>
<gene>
    <name evidence="1" type="ORF">SAMN05216233_103308</name>
</gene>
<evidence type="ECO:0000313" key="1">
    <source>
        <dbReference type="EMBL" id="SCY07835.1"/>
    </source>
</evidence>
<proteinExistence type="predicted"/>
<dbReference type="STRING" id="419481.SAMN05216233_103308"/>
<evidence type="ECO:0000313" key="2">
    <source>
        <dbReference type="Proteomes" id="UP000198870"/>
    </source>
</evidence>
<dbReference type="Pfam" id="PF09719">
    <property type="entry name" value="C_GCAxxG_C_C"/>
    <property type="match status" value="1"/>
</dbReference>
<reference evidence="1 2" key="1">
    <citation type="submission" date="2016-10" db="EMBL/GenBank/DDBJ databases">
        <authorList>
            <person name="de Groot N.N."/>
        </authorList>
    </citation>
    <scope>NUCLEOTIDE SEQUENCE [LARGE SCALE GENOMIC DNA]</scope>
    <source>
        <strain evidence="1 2">AA1</strain>
    </source>
</reference>
<dbReference type="EMBL" id="FMUX01000003">
    <property type="protein sequence ID" value="SCY07835.1"/>
    <property type="molecule type" value="Genomic_DNA"/>
</dbReference>
<dbReference type="NCBIfam" id="TIGR01909">
    <property type="entry name" value="C_GCAxxG_C_C"/>
    <property type="match status" value="1"/>
</dbReference>
<dbReference type="RefSeq" id="WP_092209605.1">
    <property type="nucleotide sequence ID" value="NZ_FMUX01000003.1"/>
</dbReference>
<keyword evidence="2" id="KW-1185">Reference proteome</keyword>
<name>A0A1G5CZG4_9BACT</name>
<organism evidence="1 2">
    <name type="scientific">Desulfoluna spongiiphila</name>
    <dbReference type="NCBI Taxonomy" id="419481"/>
    <lineage>
        <taxon>Bacteria</taxon>
        <taxon>Pseudomonadati</taxon>
        <taxon>Thermodesulfobacteriota</taxon>
        <taxon>Desulfobacteria</taxon>
        <taxon>Desulfobacterales</taxon>
        <taxon>Desulfolunaceae</taxon>
        <taxon>Desulfoluna</taxon>
    </lineage>
</organism>
<sequence length="162" mass="16801">MEHLTTGTETIKGENMTTTTRVTVAMDLLQAGYSCSEALVLAYADDLQLDSSLALKLASGFAGGMGDRYGTCGVMTAACLVIGLVAGPDEISNPASRNRVRGLVAAFREGFAADHGALACGDLNGGFDPASQEGKVAIRAGGRVQRLVARAVQRLDALLDRP</sequence>
<accession>A0A1G5CZG4</accession>
<dbReference type="InterPro" id="IPR010181">
    <property type="entry name" value="CGCAxxGCC_motif"/>
</dbReference>
<dbReference type="AlphaFoldDB" id="A0A1G5CZG4"/>
<protein>
    <submittedName>
        <fullName evidence="1">C_GCAxxG_C_C family probable redox protein</fullName>
    </submittedName>
</protein>